<organism evidence="1">
    <name type="scientific">uncultured Caudovirales phage</name>
    <dbReference type="NCBI Taxonomy" id="2100421"/>
    <lineage>
        <taxon>Viruses</taxon>
        <taxon>Duplodnaviria</taxon>
        <taxon>Heunggongvirae</taxon>
        <taxon>Uroviricota</taxon>
        <taxon>Caudoviricetes</taxon>
        <taxon>Peduoviridae</taxon>
        <taxon>Maltschvirus</taxon>
        <taxon>Maltschvirus maltsch</taxon>
    </lineage>
</organism>
<gene>
    <name evidence="1" type="ORF">UFOVP381_7</name>
</gene>
<protein>
    <submittedName>
        <fullName evidence="1">Uncharacterized protein</fullName>
    </submittedName>
</protein>
<evidence type="ECO:0000313" key="1">
    <source>
        <dbReference type="EMBL" id="CAB5223196.1"/>
    </source>
</evidence>
<proteinExistence type="predicted"/>
<sequence length="531" mass="57463">MPLIPLASWKTPRRAAQARNHQVAALLSPSKGLNYRDPFIMLDPQDAVVLNNFIAKPTGVELRGGYQKHVTGLGGSVNTLMSYMAQDITENKLFAAVGGDFFDVTDSAEDPTALVDDTGSVDGVWSNIMFSAPTMNFLCATSPSGGYWTYDAVDGWTDRTAALTGFDAPAGCIAAWKNRLWICGEGTAKVFYLPVNSIQGAATELDLGPLLKHGGSVVGAVNWTLNAGLDIDDYLVFFGSQGDVIIYQGTDPDDPATFALKGIWYMGRPPVGNRFFVQYGGELLVLSELGLLPMSKMVNGQVADSYSVMSARIAPALSPILTRLIDDPTWEVRLLQNNDLLMIKPPRESTQYQQYVMFIQTGAWSTFSEMPLNTITTYNGQLYFGDEDGNVQIGLSVKRDGMDIDGQGGMAITGQSQGGFNAFGAPANLKLFTMARPILIAGAAPSVQAQMNVEYTFNPIYASPSFVDRERALWDEGVWDLAQWAGSTNTYAAWVGLQNMGYYGSLRVSVKGDPGTVFVSSNVMYQPGGVM</sequence>
<name>A0A6J7WYV8_9CAUD</name>
<accession>A0A6J7WYV8</accession>
<reference evidence="1" key="1">
    <citation type="submission" date="2020-05" db="EMBL/GenBank/DDBJ databases">
        <authorList>
            <person name="Chiriac C."/>
            <person name="Salcher M."/>
            <person name="Ghai R."/>
            <person name="Kavagutti S V."/>
        </authorList>
    </citation>
    <scope>NUCLEOTIDE SEQUENCE</scope>
</reference>
<dbReference type="EMBL" id="LR798318">
    <property type="protein sequence ID" value="CAB5223196.1"/>
    <property type="molecule type" value="Genomic_DNA"/>
</dbReference>